<dbReference type="EMBL" id="JAHQIW010002844">
    <property type="protein sequence ID" value="KAJ1356574.1"/>
    <property type="molecule type" value="Genomic_DNA"/>
</dbReference>
<dbReference type="AlphaFoldDB" id="A0AAD5QP78"/>
<name>A0AAD5QP78_PARTN</name>
<accession>A0AAD5QP78</accession>
<keyword evidence="2" id="KW-1185">Reference proteome</keyword>
<evidence type="ECO:0000313" key="2">
    <source>
        <dbReference type="Proteomes" id="UP001196413"/>
    </source>
</evidence>
<organism evidence="1 2">
    <name type="scientific">Parelaphostrongylus tenuis</name>
    <name type="common">Meningeal worm</name>
    <dbReference type="NCBI Taxonomy" id="148309"/>
    <lineage>
        <taxon>Eukaryota</taxon>
        <taxon>Metazoa</taxon>
        <taxon>Ecdysozoa</taxon>
        <taxon>Nematoda</taxon>
        <taxon>Chromadorea</taxon>
        <taxon>Rhabditida</taxon>
        <taxon>Rhabditina</taxon>
        <taxon>Rhabditomorpha</taxon>
        <taxon>Strongyloidea</taxon>
        <taxon>Metastrongylidae</taxon>
        <taxon>Parelaphostrongylus</taxon>
    </lineage>
</organism>
<comment type="caution">
    <text evidence="1">The sequence shown here is derived from an EMBL/GenBank/DDBJ whole genome shotgun (WGS) entry which is preliminary data.</text>
</comment>
<protein>
    <submittedName>
        <fullName evidence="1">Uncharacterized protein</fullName>
    </submittedName>
</protein>
<dbReference type="Proteomes" id="UP001196413">
    <property type="component" value="Unassembled WGS sequence"/>
</dbReference>
<sequence length="62" mass="6987">MTINFTPIPPHHLPILGTVTTYKLIMVTWSREMWQSVVNRVLRIIIPGPFGMHFASGVATVI</sequence>
<gene>
    <name evidence="1" type="ORF">KIN20_014304</name>
</gene>
<reference evidence="1" key="1">
    <citation type="submission" date="2021-06" db="EMBL/GenBank/DDBJ databases">
        <title>Parelaphostrongylus tenuis whole genome reference sequence.</title>
        <authorList>
            <person name="Garwood T.J."/>
            <person name="Larsen P.A."/>
            <person name="Fountain-Jones N.M."/>
            <person name="Garbe J.R."/>
            <person name="Macchietto M.G."/>
            <person name="Kania S.A."/>
            <person name="Gerhold R.W."/>
            <person name="Richards J.E."/>
            <person name="Wolf T.M."/>
        </authorList>
    </citation>
    <scope>NUCLEOTIDE SEQUENCE</scope>
    <source>
        <strain evidence="1">MNPRO001-30</strain>
        <tissue evidence="1">Meninges</tissue>
    </source>
</reference>
<proteinExistence type="predicted"/>
<evidence type="ECO:0000313" key="1">
    <source>
        <dbReference type="EMBL" id="KAJ1356574.1"/>
    </source>
</evidence>